<name>A0A2T2NBY4_CORCC</name>
<keyword evidence="1" id="KW-0472">Membrane</keyword>
<reference evidence="2 3" key="1">
    <citation type="journal article" date="2018" name="Front. Microbiol.">
        <title>Genome-Wide Analysis of Corynespora cassiicola Leaf Fall Disease Putative Effectors.</title>
        <authorList>
            <person name="Lopez D."/>
            <person name="Ribeiro S."/>
            <person name="Label P."/>
            <person name="Fumanal B."/>
            <person name="Venisse J.S."/>
            <person name="Kohler A."/>
            <person name="de Oliveira R.R."/>
            <person name="Labutti K."/>
            <person name="Lipzen A."/>
            <person name="Lail K."/>
            <person name="Bauer D."/>
            <person name="Ohm R.A."/>
            <person name="Barry K.W."/>
            <person name="Spatafora J."/>
            <person name="Grigoriev I.V."/>
            <person name="Martin F.M."/>
            <person name="Pujade-Renaud V."/>
        </authorList>
    </citation>
    <scope>NUCLEOTIDE SEQUENCE [LARGE SCALE GENOMIC DNA]</scope>
    <source>
        <strain evidence="2 3">Philippines</strain>
    </source>
</reference>
<dbReference type="AlphaFoldDB" id="A0A2T2NBY4"/>
<keyword evidence="1" id="KW-0812">Transmembrane</keyword>
<evidence type="ECO:0000313" key="3">
    <source>
        <dbReference type="Proteomes" id="UP000240883"/>
    </source>
</evidence>
<dbReference type="Proteomes" id="UP000240883">
    <property type="component" value="Unassembled WGS sequence"/>
</dbReference>
<gene>
    <name evidence="2" type="ORF">BS50DRAFT_100615</name>
</gene>
<protein>
    <submittedName>
        <fullName evidence="2">Uncharacterized protein</fullName>
    </submittedName>
</protein>
<keyword evidence="3" id="KW-1185">Reference proteome</keyword>
<keyword evidence="1" id="KW-1133">Transmembrane helix</keyword>
<dbReference type="EMBL" id="KZ678140">
    <property type="protein sequence ID" value="PSN62933.1"/>
    <property type="molecule type" value="Genomic_DNA"/>
</dbReference>
<feature type="transmembrane region" description="Helical" evidence="1">
    <location>
        <begin position="112"/>
        <end position="130"/>
    </location>
</feature>
<organism evidence="2 3">
    <name type="scientific">Corynespora cassiicola Philippines</name>
    <dbReference type="NCBI Taxonomy" id="1448308"/>
    <lineage>
        <taxon>Eukaryota</taxon>
        <taxon>Fungi</taxon>
        <taxon>Dikarya</taxon>
        <taxon>Ascomycota</taxon>
        <taxon>Pezizomycotina</taxon>
        <taxon>Dothideomycetes</taxon>
        <taxon>Pleosporomycetidae</taxon>
        <taxon>Pleosporales</taxon>
        <taxon>Corynesporascaceae</taxon>
        <taxon>Corynespora</taxon>
    </lineage>
</organism>
<accession>A0A2T2NBY4</accession>
<evidence type="ECO:0000313" key="2">
    <source>
        <dbReference type="EMBL" id="PSN62933.1"/>
    </source>
</evidence>
<sequence length="176" mass="20475">MALLHASWSKDKSRPIRRLSRSCCRPPCRGISGRCIWWTTHQFELYLLPWRSWLGELPAGSVLLPFFLFSECRQAFFGPGLREWIVFLEFFFHPKSIIRLCILADMAIFEQWWFGVSGLSFFFLFSLFLLSDLGMEGKGSSETGLSDQKERKCHGHGGHMDMWDWVKGRVWVGICS</sequence>
<evidence type="ECO:0000256" key="1">
    <source>
        <dbReference type="SAM" id="Phobius"/>
    </source>
</evidence>
<proteinExistence type="predicted"/>